<organism evidence="1 2">
    <name type="scientific">Tanacetum coccineum</name>
    <dbReference type="NCBI Taxonomy" id="301880"/>
    <lineage>
        <taxon>Eukaryota</taxon>
        <taxon>Viridiplantae</taxon>
        <taxon>Streptophyta</taxon>
        <taxon>Embryophyta</taxon>
        <taxon>Tracheophyta</taxon>
        <taxon>Spermatophyta</taxon>
        <taxon>Magnoliopsida</taxon>
        <taxon>eudicotyledons</taxon>
        <taxon>Gunneridae</taxon>
        <taxon>Pentapetalae</taxon>
        <taxon>asterids</taxon>
        <taxon>campanulids</taxon>
        <taxon>Asterales</taxon>
        <taxon>Asteraceae</taxon>
        <taxon>Asteroideae</taxon>
        <taxon>Anthemideae</taxon>
        <taxon>Anthemidinae</taxon>
        <taxon>Tanacetum</taxon>
    </lineage>
</organism>
<sequence>MVTSTTFDIATLSNDHLCIASFDASFLAFATLVDSFLKLFSDGYQPAILIIFELRPMIVFFCELTWSLGKLDKRPIVFPSPAPEPSLMFALSEACLI</sequence>
<comment type="caution">
    <text evidence="1">The sequence shown here is derived from an EMBL/GenBank/DDBJ whole genome shotgun (WGS) entry which is preliminary data.</text>
</comment>
<dbReference type="EMBL" id="BQNB010010572">
    <property type="protein sequence ID" value="GJS79092.1"/>
    <property type="molecule type" value="Genomic_DNA"/>
</dbReference>
<name>A0ABQ4YQB4_9ASTR</name>
<accession>A0ABQ4YQB4</accession>
<dbReference type="Proteomes" id="UP001151760">
    <property type="component" value="Unassembled WGS sequence"/>
</dbReference>
<keyword evidence="2" id="KW-1185">Reference proteome</keyword>
<reference evidence="1" key="2">
    <citation type="submission" date="2022-01" db="EMBL/GenBank/DDBJ databases">
        <authorList>
            <person name="Yamashiro T."/>
            <person name="Shiraishi A."/>
            <person name="Satake H."/>
            <person name="Nakayama K."/>
        </authorList>
    </citation>
    <scope>NUCLEOTIDE SEQUENCE</scope>
</reference>
<reference evidence="1" key="1">
    <citation type="journal article" date="2022" name="Int. J. Mol. Sci.">
        <title>Draft Genome of Tanacetum Coccineum: Genomic Comparison of Closely Related Tanacetum-Family Plants.</title>
        <authorList>
            <person name="Yamashiro T."/>
            <person name="Shiraishi A."/>
            <person name="Nakayama K."/>
            <person name="Satake H."/>
        </authorList>
    </citation>
    <scope>NUCLEOTIDE SEQUENCE</scope>
</reference>
<evidence type="ECO:0000313" key="1">
    <source>
        <dbReference type="EMBL" id="GJS79092.1"/>
    </source>
</evidence>
<proteinExistence type="predicted"/>
<protein>
    <submittedName>
        <fullName evidence="1">Uncharacterized protein</fullName>
    </submittedName>
</protein>
<evidence type="ECO:0000313" key="2">
    <source>
        <dbReference type="Proteomes" id="UP001151760"/>
    </source>
</evidence>
<gene>
    <name evidence="1" type="ORF">Tco_0728973</name>
</gene>